<reference evidence="11 12" key="1">
    <citation type="journal article" date="2014" name="Nature">
        <title>The genomic substrate for adaptive radiation in African cichlid fish.</title>
        <authorList>
            <person name="Brawand D."/>
            <person name="Wagner C.E."/>
            <person name="Li Y.I."/>
            <person name="Malinsky M."/>
            <person name="Keller I."/>
            <person name="Fan S."/>
            <person name="Simakov O."/>
            <person name="Ng A.Y."/>
            <person name="Lim Z.W."/>
            <person name="Bezault E."/>
            <person name="Turner-Maier J."/>
            <person name="Johnson J."/>
            <person name="Alcazar R."/>
            <person name="Noh H.J."/>
            <person name="Russell P."/>
            <person name="Aken B."/>
            <person name="Alfoldi J."/>
            <person name="Amemiya C."/>
            <person name="Azzouzi N."/>
            <person name="Baroiller J.F."/>
            <person name="Barloy-Hubler F."/>
            <person name="Berlin A."/>
            <person name="Bloomquist R."/>
            <person name="Carleton K.L."/>
            <person name="Conte M.A."/>
            <person name="D'Cotta H."/>
            <person name="Eshel O."/>
            <person name="Gaffney L."/>
            <person name="Galibert F."/>
            <person name="Gante H.F."/>
            <person name="Gnerre S."/>
            <person name="Greuter L."/>
            <person name="Guyon R."/>
            <person name="Haddad N.S."/>
            <person name="Haerty W."/>
            <person name="Harris R.M."/>
            <person name="Hofmann H.A."/>
            <person name="Hourlier T."/>
            <person name="Hulata G."/>
            <person name="Jaffe D.B."/>
            <person name="Lara M."/>
            <person name="Lee A.P."/>
            <person name="MacCallum I."/>
            <person name="Mwaiko S."/>
            <person name="Nikaido M."/>
            <person name="Nishihara H."/>
            <person name="Ozouf-Costaz C."/>
            <person name="Penman D.J."/>
            <person name="Przybylski D."/>
            <person name="Rakotomanga M."/>
            <person name="Renn S.C.P."/>
            <person name="Ribeiro F.J."/>
            <person name="Ron M."/>
            <person name="Salzburger W."/>
            <person name="Sanchez-Pulido L."/>
            <person name="Santos M.E."/>
            <person name="Searle S."/>
            <person name="Sharpe T."/>
            <person name="Swofford R."/>
            <person name="Tan F.J."/>
            <person name="Williams L."/>
            <person name="Young S."/>
            <person name="Yin S."/>
            <person name="Okada N."/>
            <person name="Kocher T.D."/>
            <person name="Miska E.A."/>
            <person name="Lander E.S."/>
            <person name="Venkatesh B."/>
            <person name="Fernald R.D."/>
            <person name="Meyer A."/>
            <person name="Ponting C.P."/>
            <person name="Streelman J.T."/>
            <person name="Lindblad-Toh K."/>
            <person name="Seehausen O."/>
            <person name="Di Palma F."/>
        </authorList>
    </citation>
    <scope>NUCLEOTIDE SEQUENCE</scope>
</reference>
<dbReference type="AlphaFoldDB" id="A0A3P9CBD4"/>
<dbReference type="Ensembl" id="ENSMZET00005019927.1">
    <property type="protein sequence ID" value="ENSMZEP00005019304.1"/>
    <property type="gene ID" value="ENSMZEG00005014488.1"/>
</dbReference>
<evidence type="ECO:0000256" key="5">
    <source>
        <dbReference type="ARBA" id="ARBA00022771"/>
    </source>
</evidence>
<dbReference type="SMART" id="SM00355">
    <property type="entry name" value="ZnF_C2H2"/>
    <property type="match status" value="6"/>
</dbReference>
<dbReference type="Pfam" id="PF00096">
    <property type="entry name" value="zf-C2H2"/>
    <property type="match status" value="5"/>
</dbReference>
<name>A0A3P9CBD4_9CICH</name>
<comment type="similarity">
    <text evidence="2">Belongs to the krueppel C2H2-type zinc-finger protein family.</text>
</comment>
<feature type="domain" description="C2H2-type" evidence="10">
    <location>
        <begin position="150"/>
        <end position="177"/>
    </location>
</feature>
<dbReference type="InterPro" id="IPR013087">
    <property type="entry name" value="Znf_C2H2_type"/>
</dbReference>
<dbReference type="GO" id="GO:0008270">
    <property type="term" value="F:zinc ion binding"/>
    <property type="evidence" value="ECO:0007669"/>
    <property type="project" value="UniProtKB-KW"/>
</dbReference>
<evidence type="ECO:0000313" key="12">
    <source>
        <dbReference type="Proteomes" id="UP000265160"/>
    </source>
</evidence>
<keyword evidence="6" id="KW-0862">Zinc</keyword>
<evidence type="ECO:0000256" key="9">
    <source>
        <dbReference type="PROSITE-ProRule" id="PRU00042"/>
    </source>
</evidence>
<proteinExistence type="inferred from homology"/>
<evidence type="ECO:0000259" key="10">
    <source>
        <dbReference type="PROSITE" id="PS50157"/>
    </source>
</evidence>
<evidence type="ECO:0000256" key="8">
    <source>
        <dbReference type="ARBA" id="ARBA00023242"/>
    </source>
</evidence>
<keyword evidence="12" id="KW-1185">Reference proteome</keyword>
<accession>A0A3P9CBD4</accession>
<evidence type="ECO:0000256" key="1">
    <source>
        <dbReference type="ARBA" id="ARBA00004123"/>
    </source>
</evidence>
<comment type="subcellular location">
    <subcellularLocation>
        <location evidence="1">Nucleus</location>
    </subcellularLocation>
</comment>
<dbReference type="FunFam" id="3.30.160.60:FF:002104">
    <property type="entry name" value="Si:ch211-266d19.4"/>
    <property type="match status" value="1"/>
</dbReference>
<dbReference type="SUPFAM" id="SSF57667">
    <property type="entry name" value="beta-beta-alpha zinc fingers"/>
    <property type="match status" value="4"/>
</dbReference>
<keyword evidence="7" id="KW-0238">DNA-binding</keyword>
<feature type="domain" description="C2H2-type" evidence="10">
    <location>
        <begin position="91"/>
        <end position="118"/>
    </location>
</feature>
<dbReference type="FunFam" id="3.30.160.60:FF:000446">
    <property type="entry name" value="Zinc finger protein"/>
    <property type="match status" value="2"/>
</dbReference>
<feature type="domain" description="C2H2-type" evidence="10">
    <location>
        <begin position="44"/>
        <end position="71"/>
    </location>
</feature>
<feature type="domain" description="C2H2-type" evidence="10">
    <location>
        <begin position="119"/>
        <end position="146"/>
    </location>
</feature>
<dbReference type="GO" id="GO:0005634">
    <property type="term" value="C:nucleus"/>
    <property type="evidence" value="ECO:0007669"/>
    <property type="project" value="UniProtKB-SubCell"/>
</dbReference>
<evidence type="ECO:0000256" key="6">
    <source>
        <dbReference type="ARBA" id="ARBA00022833"/>
    </source>
</evidence>
<dbReference type="FunFam" id="3.30.160.60:FF:001954">
    <property type="entry name" value="Zinc finger protein 787"/>
    <property type="match status" value="1"/>
</dbReference>
<dbReference type="PANTHER" id="PTHR24394">
    <property type="entry name" value="ZINC FINGER PROTEIN"/>
    <property type="match status" value="1"/>
</dbReference>
<dbReference type="PROSITE" id="PS50157">
    <property type="entry name" value="ZINC_FINGER_C2H2_2"/>
    <property type="match status" value="5"/>
</dbReference>
<dbReference type="PROSITE" id="PS00028">
    <property type="entry name" value="ZINC_FINGER_C2H2_1"/>
    <property type="match status" value="5"/>
</dbReference>
<keyword evidence="5 9" id="KW-0863">Zinc-finger</keyword>
<evidence type="ECO:0000256" key="3">
    <source>
        <dbReference type="ARBA" id="ARBA00022723"/>
    </source>
</evidence>
<evidence type="ECO:0000256" key="4">
    <source>
        <dbReference type="ARBA" id="ARBA00022737"/>
    </source>
</evidence>
<reference evidence="11" key="3">
    <citation type="submission" date="2025-09" db="UniProtKB">
        <authorList>
            <consortium name="Ensembl"/>
        </authorList>
    </citation>
    <scope>IDENTIFICATION</scope>
</reference>
<keyword evidence="3" id="KW-0479">Metal-binding</keyword>
<dbReference type="Proteomes" id="UP000265160">
    <property type="component" value="LG7"/>
</dbReference>
<dbReference type="Gene3D" id="3.30.160.60">
    <property type="entry name" value="Classic Zinc Finger"/>
    <property type="match status" value="6"/>
</dbReference>
<keyword evidence="4" id="KW-0677">Repeat</keyword>
<protein>
    <recommendedName>
        <fullName evidence="10">C2H2-type domain-containing protein</fullName>
    </recommendedName>
</protein>
<feature type="domain" description="C2H2-type" evidence="10">
    <location>
        <begin position="178"/>
        <end position="205"/>
    </location>
</feature>
<dbReference type="InterPro" id="IPR036236">
    <property type="entry name" value="Znf_C2H2_sf"/>
</dbReference>
<evidence type="ECO:0000256" key="2">
    <source>
        <dbReference type="ARBA" id="ARBA00006991"/>
    </source>
</evidence>
<organism evidence="11 12">
    <name type="scientific">Maylandia zebra</name>
    <name type="common">zebra mbuna</name>
    <dbReference type="NCBI Taxonomy" id="106582"/>
    <lineage>
        <taxon>Eukaryota</taxon>
        <taxon>Metazoa</taxon>
        <taxon>Chordata</taxon>
        <taxon>Craniata</taxon>
        <taxon>Vertebrata</taxon>
        <taxon>Euteleostomi</taxon>
        <taxon>Actinopterygii</taxon>
        <taxon>Neopterygii</taxon>
        <taxon>Teleostei</taxon>
        <taxon>Neoteleostei</taxon>
        <taxon>Acanthomorphata</taxon>
        <taxon>Ovalentaria</taxon>
        <taxon>Cichlomorphae</taxon>
        <taxon>Cichliformes</taxon>
        <taxon>Cichlidae</taxon>
        <taxon>African cichlids</taxon>
        <taxon>Pseudocrenilabrinae</taxon>
        <taxon>Haplochromini</taxon>
        <taxon>Maylandia</taxon>
        <taxon>Maylandia zebra complex</taxon>
    </lineage>
</organism>
<sequence>MFCSLCRISPCDYQGSHVESLYHLHDPLRKHLASPSCFLRNRDFVCKMCGKTFFSSASLAAHRVTHTQKENCEVLSLSFSDTSKNAGEKLFTCEVCGKGCSHRSALKHHMLIHMGERPYVCETCGKRCGHASALQNHMRIHTGKKPGEKPVCNVCGKKFRCMVNLKYHTSVHTGERPYACDQCDKRFSNPSNLKMHMMTHSEEKMHSCSICGRKFTQLYSLKLHSLKGCCQKKLYFLKT</sequence>
<evidence type="ECO:0000313" key="11">
    <source>
        <dbReference type="Ensembl" id="ENSMZEP00005019304.1"/>
    </source>
</evidence>
<dbReference type="GeneTree" id="ENSGT01150000286971"/>
<evidence type="ECO:0000256" key="7">
    <source>
        <dbReference type="ARBA" id="ARBA00023125"/>
    </source>
</evidence>
<reference evidence="11" key="2">
    <citation type="submission" date="2025-08" db="UniProtKB">
        <authorList>
            <consortium name="Ensembl"/>
        </authorList>
    </citation>
    <scope>IDENTIFICATION</scope>
</reference>
<dbReference type="PANTHER" id="PTHR24394:SF29">
    <property type="entry name" value="MYONEURIN"/>
    <property type="match status" value="1"/>
</dbReference>
<dbReference type="GO" id="GO:0000981">
    <property type="term" value="F:DNA-binding transcription factor activity, RNA polymerase II-specific"/>
    <property type="evidence" value="ECO:0007669"/>
    <property type="project" value="TreeGrafter"/>
</dbReference>
<keyword evidence="8" id="KW-0539">Nucleus</keyword>
<dbReference type="GO" id="GO:0003677">
    <property type="term" value="F:DNA binding"/>
    <property type="evidence" value="ECO:0007669"/>
    <property type="project" value="UniProtKB-KW"/>
</dbReference>